<feature type="compositionally biased region" description="Basic and acidic residues" evidence="1">
    <location>
        <begin position="101"/>
        <end position="134"/>
    </location>
</feature>
<reference evidence="3 4" key="1">
    <citation type="submission" date="2024-06" db="EMBL/GenBank/DDBJ databases">
        <title>The Natural Products Discovery Center: Release of the First 8490 Sequenced Strains for Exploring Actinobacteria Biosynthetic Diversity.</title>
        <authorList>
            <person name="Kalkreuter E."/>
            <person name="Kautsar S.A."/>
            <person name="Yang D."/>
            <person name="Bader C.D."/>
            <person name="Teijaro C.N."/>
            <person name="Fluegel L."/>
            <person name="Davis C.M."/>
            <person name="Simpson J.R."/>
            <person name="Lauterbach L."/>
            <person name="Steele A.D."/>
            <person name="Gui C."/>
            <person name="Meng S."/>
            <person name="Li G."/>
            <person name="Viehrig K."/>
            <person name="Ye F."/>
            <person name="Su P."/>
            <person name="Kiefer A.F."/>
            <person name="Nichols A."/>
            <person name="Cepeda A.J."/>
            <person name="Yan W."/>
            <person name="Fan B."/>
            <person name="Jiang Y."/>
            <person name="Adhikari A."/>
            <person name="Zheng C.-J."/>
            <person name="Schuster L."/>
            <person name="Cowan T.M."/>
            <person name="Smanski M.J."/>
            <person name="Chevrette M.G."/>
            <person name="De Carvalho L.P.S."/>
            <person name="Shen B."/>
        </authorList>
    </citation>
    <scope>NUCLEOTIDE SEQUENCE [LARGE SCALE GENOMIC DNA]</scope>
    <source>
        <strain evidence="3 4">NPDC038104</strain>
    </source>
</reference>
<keyword evidence="2" id="KW-0732">Signal</keyword>
<accession>A0ABV2YJS7</accession>
<dbReference type="RefSeq" id="WP_108954773.1">
    <property type="nucleotide sequence ID" value="NZ_BEVZ01000004.1"/>
</dbReference>
<comment type="caution">
    <text evidence="3">The sequence shown here is derived from an EMBL/GenBank/DDBJ whole genome shotgun (WGS) entry which is preliminary data.</text>
</comment>
<evidence type="ECO:0000313" key="4">
    <source>
        <dbReference type="Proteomes" id="UP001550850"/>
    </source>
</evidence>
<sequence>MWVTGGLSASLAVTLTWGAAGAVAAEPQQQAMRPGPAAAAGPGDRCEEDEGGGFGAGPLSSWLSVWGLGDRDVHGCDGEWDRCRDRPLPGPDALPGVGRPDGTDRPDDAGRFDGARLDEGARPDEGVRLAEAGRSRAVSPLPTAETAGTRTGTAPRGITRGGTCETREGDIEVTGELVDVPAGGSATSIATCPYGTAAVAGGWSTSEQGLVPGVSQRFGEDSWRVVFDNPTDEEISGLAFAYCEARRA</sequence>
<gene>
    <name evidence="3" type="ORF">AB0E65_17490</name>
</gene>
<feature type="signal peptide" evidence="2">
    <location>
        <begin position="1"/>
        <end position="24"/>
    </location>
</feature>
<protein>
    <recommendedName>
        <fullName evidence="5">Secreted protein</fullName>
    </recommendedName>
</protein>
<feature type="compositionally biased region" description="Low complexity" evidence="1">
    <location>
        <begin position="34"/>
        <end position="43"/>
    </location>
</feature>
<proteinExistence type="predicted"/>
<evidence type="ECO:0000313" key="3">
    <source>
        <dbReference type="EMBL" id="MEU3555988.1"/>
    </source>
</evidence>
<organism evidence="3 4">
    <name type="scientific">Streptomyces fragilis</name>
    <dbReference type="NCBI Taxonomy" id="67301"/>
    <lineage>
        <taxon>Bacteria</taxon>
        <taxon>Bacillati</taxon>
        <taxon>Actinomycetota</taxon>
        <taxon>Actinomycetes</taxon>
        <taxon>Kitasatosporales</taxon>
        <taxon>Streptomycetaceae</taxon>
        <taxon>Streptomyces</taxon>
    </lineage>
</organism>
<feature type="compositionally biased region" description="Low complexity" evidence="1">
    <location>
        <begin position="143"/>
        <end position="161"/>
    </location>
</feature>
<feature type="chain" id="PRO_5045768069" description="Secreted protein" evidence="2">
    <location>
        <begin position="25"/>
        <end position="248"/>
    </location>
</feature>
<name>A0ABV2YJS7_9ACTN</name>
<evidence type="ECO:0008006" key="5">
    <source>
        <dbReference type="Google" id="ProtNLM"/>
    </source>
</evidence>
<dbReference type="Proteomes" id="UP001550850">
    <property type="component" value="Unassembled WGS sequence"/>
</dbReference>
<evidence type="ECO:0000256" key="1">
    <source>
        <dbReference type="SAM" id="MobiDB-lite"/>
    </source>
</evidence>
<feature type="region of interest" description="Disordered" evidence="1">
    <location>
        <begin position="25"/>
        <end position="57"/>
    </location>
</feature>
<evidence type="ECO:0000256" key="2">
    <source>
        <dbReference type="SAM" id="SignalP"/>
    </source>
</evidence>
<keyword evidence="4" id="KW-1185">Reference proteome</keyword>
<feature type="region of interest" description="Disordered" evidence="1">
    <location>
        <begin position="83"/>
        <end position="161"/>
    </location>
</feature>
<dbReference type="EMBL" id="JBEZUR010000025">
    <property type="protein sequence ID" value="MEU3555988.1"/>
    <property type="molecule type" value="Genomic_DNA"/>
</dbReference>